<dbReference type="SUPFAM" id="SSF46689">
    <property type="entry name" value="Homeodomain-like"/>
    <property type="match status" value="2"/>
</dbReference>
<keyword evidence="5" id="KW-1185">Reference proteome</keyword>
<dbReference type="InterPro" id="IPR029062">
    <property type="entry name" value="Class_I_gatase-like"/>
</dbReference>
<evidence type="ECO:0000313" key="5">
    <source>
        <dbReference type="Proteomes" id="UP000258927"/>
    </source>
</evidence>
<protein>
    <submittedName>
        <fullName evidence="4">Putative HTH-type transcriptional regulator</fullName>
    </submittedName>
</protein>
<dbReference type="InterPro" id="IPR002818">
    <property type="entry name" value="DJ-1/PfpI"/>
</dbReference>
<dbReference type="GO" id="GO:0043565">
    <property type="term" value="F:sequence-specific DNA binding"/>
    <property type="evidence" value="ECO:0007669"/>
    <property type="project" value="InterPro"/>
</dbReference>
<dbReference type="STRING" id="1122213.GCA_000423365_03335"/>
<dbReference type="Gene3D" id="1.10.10.60">
    <property type="entry name" value="Homeodomain-like"/>
    <property type="match status" value="1"/>
</dbReference>
<evidence type="ECO:0000313" key="4">
    <source>
        <dbReference type="EMBL" id="AVX03164.1"/>
    </source>
</evidence>
<gene>
    <name evidence="4" type="ORF">MXMO3_00620</name>
</gene>
<dbReference type="InterPro" id="IPR052158">
    <property type="entry name" value="INH-QAR"/>
</dbReference>
<dbReference type="AlphaFoldDB" id="A0A2R4MB39"/>
<dbReference type="PROSITE" id="PS01124">
    <property type="entry name" value="HTH_ARAC_FAMILY_2"/>
    <property type="match status" value="1"/>
</dbReference>
<dbReference type="SMART" id="SM00342">
    <property type="entry name" value="HTH_ARAC"/>
    <property type="match status" value="1"/>
</dbReference>
<accession>A0A2R4MB39</accession>
<dbReference type="PANTHER" id="PTHR43130">
    <property type="entry name" value="ARAC-FAMILY TRANSCRIPTIONAL REGULATOR"/>
    <property type="match status" value="1"/>
</dbReference>
<feature type="domain" description="HTH araC/xylS-type" evidence="3">
    <location>
        <begin position="228"/>
        <end position="326"/>
    </location>
</feature>
<dbReference type="Pfam" id="PF01965">
    <property type="entry name" value="DJ-1_PfpI"/>
    <property type="match status" value="1"/>
</dbReference>
<dbReference type="GO" id="GO:0003700">
    <property type="term" value="F:DNA-binding transcription factor activity"/>
    <property type="evidence" value="ECO:0007669"/>
    <property type="project" value="InterPro"/>
</dbReference>
<reference evidence="4 5" key="1">
    <citation type="submission" date="2017-05" db="EMBL/GenBank/DDBJ databases">
        <title>Genome Analysis of Maritalea myrionectae HL2708#5.</title>
        <authorList>
            <consortium name="Cotde Inc.-PKNU"/>
            <person name="Jang D."/>
            <person name="Oh H.-M."/>
        </authorList>
    </citation>
    <scope>NUCLEOTIDE SEQUENCE [LARGE SCALE GENOMIC DNA]</scope>
    <source>
        <strain evidence="4 5">HL2708#5</strain>
    </source>
</reference>
<evidence type="ECO:0000256" key="2">
    <source>
        <dbReference type="ARBA" id="ARBA00023163"/>
    </source>
</evidence>
<dbReference type="InterPro" id="IPR009057">
    <property type="entry name" value="Homeodomain-like_sf"/>
</dbReference>
<dbReference type="KEGG" id="mmyr:MXMO3_00620"/>
<evidence type="ECO:0000259" key="3">
    <source>
        <dbReference type="PROSITE" id="PS01124"/>
    </source>
</evidence>
<sequence>MNQISSIQSPATPRKVTPKKVAILIYDQLCTFEYGIAVEIFDTVQSKTVPLYQCETVPIESGDLQLAGGLQTSCQAQFDRLSTFDLIIVPGWPPHKSVSPEITNALQAAMHTGARFMTICSGIFLLVRAGLTHGKTITTHWQYIDQLATEATTAQVEENVLYCGDAQIMSSAGSAAGFDLGLEIVRQDFGTQEANRVAQRLVLPAHREGGQKQFVPRPIAHPQKGSLAKYLDQVRQKLDEPWPIKKLANLCHMSERTLMRRFQEIVGLSPSQWLNQERIYFARSLLEKDHFTMDEIAQKAGFNTPETMRHHFRTQLNISPAHYRNQFLAIKKDG</sequence>
<proteinExistence type="predicted"/>
<dbReference type="Pfam" id="PF12833">
    <property type="entry name" value="HTH_18"/>
    <property type="match status" value="1"/>
</dbReference>
<name>A0A2R4MB39_9HYPH</name>
<dbReference type="RefSeq" id="WP_117394905.1">
    <property type="nucleotide sequence ID" value="NZ_CP021330.1"/>
</dbReference>
<evidence type="ECO:0000256" key="1">
    <source>
        <dbReference type="ARBA" id="ARBA00023015"/>
    </source>
</evidence>
<dbReference type="SUPFAM" id="SSF52317">
    <property type="entry name" value="Class I glutamine amidotransferase-like"/>
    <property type="match status" value="1"/>
</dbReference>
<organism evidence="4 5">
    <name type="scientific">Maritalea myrionectae</name>
    <dbReference type="NCBI Taxonomy" id="454601"/>
    <lineage>
        <taxon>Bacteria</taxon>
        <taxon>Pseudomonadati</taxon>
        <taxon>Pseudomonadota</taxon>
        <taxon>Alphaproteobacteria</taxon>
        <taxon>Hyphomicrobiales</taxon>
        <taxon>Devosiaceae</taxon>
        <taxon>Maritalea</taxon>
    </lineage>
</organism>
<dbReference type="InterPro" id="IPR018060">
    <property type="entry name" value="HTH_AraC"/>
</dbReference>
<dbReference type="EMBL" id="CP021330">
    <property type="protein sequence ID" value="AVX03164.1"/>
    <property type="molecule type" value="Genomic_DNA"/>
</dbReference>
<dbReference type="Proteomes" id="UP000258927">
    <property type="component" value="Chromosome"/>
</dbReference>
<dbReference type="Gene3D" id="3.40.50.880">
    <property type="match status" value="1"/>
</dbReference>
<dbReference type="PANTHER" id="PTHR43130:SF3">
    <property type="entry name" value="HTH-TYPE TRANSCRIPTIONAL REGULATOR RV1931C"/>
    <property type="match status" value="1"/>
</dbReference>
<dbReference type="CDD" id="cd03137">
    <property type="entry name" value="GATase1_AraC_1"/>
    <property type="match status" value="1"/>
</dbReference>
<keyword evidence="1" id="KW-0805">Transcription regulation</keyword>
<keyword evidence="2" id="KW-0804">Transcription</keyword>